<evidence type="ECO:0000256" key="1">
    <source>
        <dbReference type="SAM" id="MobiDB-lite"/>
    </source>
</evidence>
<sequence length="453" mass="50045">MMSEYSPTTGSPADDFHFSREDLHDPSTPTPTRINGVLQPPAPMHTSDDVMRPSPVDTASRWPGVSQAAQVFPNIQENPLVIPLEDIDSIAQGFQLADADRAKLFAFVRMGSMMDGLSVPDMFTRLYLLAVMLDLFKRRNEEDEGIGNIQGLFNDMKIRLEDTFAPTKEQEANIRAIARDVIYAPGCTSVADMHLEVLAILEKEKVPLRFTNIFGNPAREKVLLSSIKSHCASVRGHFKEAIFKSVPNTPLDVFTLEMNQKFRRFRPAAMTGEEAEIAATLEKGTTCRNALLRNFVHANPHFRNQPDVDSDGEAEKTPPTTESCTEPVRKKKKKSNPRPAKGEDFWGLFDMLMKTARTEKGSNFSSRAWKDYFKNDIMPLDKAGFKVSAMPTLLLNNGGAASASSHVPMTFESPGPTLSQGYAGFTAQNSAEVAGSAPRQTGGYLANILPRRS</sequence>
<feature type="compositionally biased region" description="Basic and acidic residues" evidence="1">
    <location>
        <begin position="14"/>
        <end position="25"/>
    </location>
</feature>
<comment type="caution">
    <text evidence="2">The sequence shown here is derived from an EMBL/GenBank/DDBJ whole genome shotgun (WGS) entry which is preliminary data.</text>
</comment>
<feature type="region of interest" description="Disordered" evidence="1">
    <location>
        <begin position="302"/>
        <end position="340"/>
    </location>
</feature>
<organism evidence="2 3">
    <name type="scientific">Armillaria borealis</name>
    <dbReference type="NCBI Taxonomy" id="47425"/>
    <lineage>
        <taxon>Eukaryota</taxon>
        <taxon>Fungi</taxon>
        <taxon>Dikarya</taxon>
        <taxon>Basidiomycota</taxon>
        <taxon>Agaricomycotina</taxon>
        <taxon>Agaricomycetes</taxon>
        <taxon>Agaricomycetidae</taxon>
        <taxon>Agaricales</taxon>
        <taxon>Marasmiineae</taxon>
        <taxon>Physalacriaceae</taxon>
        <taxon>Armillaria</taxon>
    </lineage>
</organism>
<name>A0AA39JSQ8_9AGAR</name>
<protein>
    <submittedName>
        <fullName evidence="2">Uncharacterized protein</fullName>
    </submittedName>
</protein>
<dbReference type="EMBL" id="JAUEPT010000010">
    <property type="protein sequence ID" value="KAK0448237.1"/>
    <property type="molecule type" value="Genomic_DNA"/>
</dbReference>
<dbReference type="AlphaFoldDB" id="A0AA39JSQ8"/>
<evidence type="ECO:0000313" key="3">
    <source>
        <dbReference type="Proteomes" id="UP001175226"/>
    </source>
</evidence>
<accession>A0AA39JSQ8</accession>
<reference evidence="2" key="1">
    <citation type="submission" date="2023-06" db="EMBL/GenBank/DDBJ databases">
        <authorList>
            <consortium name="Lawrence Berkeley National Laboratory"/>
            <person name="Ahrendt S."/>
            <person name="Sahu N."/>
            <person name="Indic B."/>
            <person name="Wong-Bajracharya J."/>
            <person name="Merenyi Z."/>
            <person name="Ke H.-M."/>
            <person name="Monk M."/>
            <person name="Kocsube S."/>
            <person name="Drula E."/>
            <person name="Lipzen A."/>
            <person name="Balint B."/>
            <person name="Henrissat B."/>
            <person name="Andreopoulos B."/>
            <person name="Martin F.M."/>
            <person name="Harder C.B."/>
            <person name="Rigling D."/>
            <person name="Ford K.L."/>
            <person name="Foster G.D."/>
            <person name="Pangilinan J."/>
            <person name="Papanicolaou A."/>
            <person name="Barry K."/>
            <person name="LaButti K."/>
            <person name="Viragh M."/>
            <person name="Koriabine M."/>
            <person name="Yan M."/>
            <person name="Riley R."/>
            <person name="Champramary S."/>
            <person name="Plett K.L."/>
            <person name="Tsai I.J."/>
            <person name="Slot J."/>
            <person name="Sipos G."/>
            <person name="Plett J."/>
            <person name="Nagy L.G."/>
            <person name="Grigoriev I.V."/>
        </authorList>
    </citation>
    <scope>NUCLEOTIDE SEQUENCE</scope>
    <source>
        <strain evidence="2">FPL87.14</strain>
    </source>
</reference>
<keyword evidence="3" id="KW-1185">Reference proteome</keyword>
<evidence type="ECO:0000313" key="2">
    <source>
        <dbReference type="EMBL" id="KAK0448237.1"/>
    </source>
</evidence>
<dbReference type="Proteomes" id="UP001175226">
    <property type="component" value="Unassembled WGS sequence"/>
</dbReference>
<proteinExistence type="predicted"/>
<feature type="compositionally biased region" description="Polar residues" evidence="1">
    <location>
        <begin position="1"/>
        <end position="11"/>
    </location>
</feature>
<gene>
    <name evidence="2" type="ORF">EV421DRAFT_1900875</name>
</gene>
<feature type="region of interest" description="Disordered" evidence="1">
    <location>
        <begin position="1"/>
        <end position="60"/>
    </location>
</feature>